<organism evidence="3 4">
    <name type="scientific">Ostreobium quekettii</name>
    <dbReference type="NCBI Taxonomy" id="121088"/>
    <lineage>
        <taxon>Eukaryota</taxon>
        <taxon>Viridiplantae</taxon>
        <taxon>Chlorophyta</taxon>
        <taxon>core chlorophytes</taxon>
        <taxon>Ulvophyceae</taxon>
        <taxon>TCBD clade</taxon>
        <taxon>Bryopsidales</taxon>
        <taxon>Ostreobineae</taxon>
        <taxon>Ostreobiaceae</taxon>
        <taxon>Ostreobium</taxon>
    </lineage>
</organism>
<feature type="compositionally biased region" description="Basic and acidic residues" evidence="2">
    <location>
        <begin position="165"/>
        <end position="183"/>
    </location>
</feature>
<keyword evidence="4" id="KW-1185">Reference proteome</keyword>
<keyword evidence="1" id="KW-0175">Coiled coil</keyword>
<reference evidence="3" key="1">
    <citation type="submission" date="2020-12" db="EMBL/GenBank/DDBJ databases">
        <authorList>
            <person name="Iha C."/>
        </authorList>
    </citation>
    <scope>NUCLEOTIDE SEQUENCE</scope>
</reference>
<comment type="caution">
    <text evidence="3">The sequence shown here is derived from an EMBL/GenBank/DDBJ whole genome shotgun (WGS) entry which is preliminary data.</text>
</comment>
<evidence type="ECO:0000256" key="2">
    <source>
        <dbReference type="SAM" id="MobiDB-lite"/>
    </source>
</evidence>
<feature type="coiled-coil region" evidence="1">
    <location>
        <begin position="436"/>
        <end position="470"/>
    </location>
</feature>
<dbReference type="AlphaFoldDB" id="A0A8S1J5H3"/>
<evidence type="ECO:0000313" key="4">
    <source>
        <dbReference type="Proteomes" id="UP000708148"/>
    </source>
</evidence>
<feature type="coiled-coil region" evidence="1">
    <location>
        <begin position="298"/>
        <end position="405"/>
    </location>
</feature>
<evidence type="ECO:0000313" key="3">
    <source>
        <dbReference type="EMBL" id="CAD7702399.1"/>
    </source>
</evidence>
<feature type="compositionally biased region" description="Acidic residues" evidence="2">
    <location>
        <begin position="36"/>
        <end position="46"/>
    </location>
</feature>
<evidence type="ECO:0000256" key="1">
    <source>
        <dbReference type="SAM" id="Coils"/>
    </source>
</evidence>
<dbReference type="Proteomes" id="UP000708148">
    <property type="component" value="Unassembled WGS sequence"/>
</dbReference>
<sequence length="473" mass="53780">MGKEKKNHKKSASRALDWLRSGGRPGFVASKLFDAEDKDDEPEDADAAPVRKLGTMTCDRPAPLEVDDDDVATPRSLDDDRVAKGGRMGRLSTTPEVDSLGEDCRRREPLRSARKLRERADEGRVRFVGLQKLHGGGVGGERPLGLGDTAEELRSPQTPSSEQDEEKRLKSEEHRRRVADLRKVTGRGSRAAVKAPNRDVGARSGELAFAEGRDPDSRDALVSTPSSDGGMFEYGEEKRRHLASSSSIEEERLARKAREEVEEEVVRRAEAESLMPRMAKVATAVACNRFEGRMRDAEVGWKKRMQGMQEEIERLRRENSDLSEDLRGVAPLREVNERLVKECKYLQRVAKEKEQAAVEKDKDLRDAQSSFSRLRSQVNKVRDSYEELQEQLRVSKRSEKELQAVLHALKKDVTRCGWEPEKMDALLKQTTEEFNVDYTKAKNERLEKERHQMKQEILMLKQELQRTRSTATC</sequence>
<feature type="compositionally biased region" description="Basic residues" evidence="2">
    <location>
        <begin position="1"/>
        <end position="12"/>
    </location>
</feature>
<proteinExistence type="predicted"/>
<accession>A0A8S1J5H3</accession>
<name>A0A8S1J5H3_9CHLO</name>
<protein>
    <submittedName>
        <fullName evidence="3">Uncharacterized protein</fullName>
    </submittedName>
</protein>
<dbReference type="EMBL" id="CAJHUC010001813">
    <property type="protein sequence ID" value="CAD7702399.1"/>
    <property type="molecule type" value="Genomic_DNA"/>
</dbReference>
<feature type="compositionally biased region" description="Basic and acidic residues" evidence="2">
    <location>
        <begin position="102"/>
        <end position="111"/>
    </location>
</feature>
<feature type="region of interest" description="Disordered" evidence="2">
    <location>
        <begin position="1"/>
        <end position="257"/>
    </location>
</feature>
<gene>
    <name evidence="3" type="ORF">OSTQU699_LOCUS7756</name>
</gene>